<feature type="compositionally biased region" description="Low complexity" evidence="1">
    <location>
        <begin position="857"/>
        <end position="866"/>
    </location>
</feature>
<dbReference type="OrthoDB" id="3260408at2759"/>
<evidence type="ECO:0000256" key="1">
    <source>
        <dbReference type="SAM" id="MobiDB-lite"/>
    </source>
</evidence>
<feature type="compositionally biased region" description="Polar residues" evidence="1">
    <location>
        <begin position="116"/>
        <end position="149"/>
    </location>
</feature>
<feature type="region of interest" description="Disordered" evidence="1">
    <location>
        <begin position="966"/>
        <end position="990"/>
    </location>
</feature>
<organism evidence="2 3">
    <name type="scientific">Niveomyces insectorum RCEF 264</name>
    <dbReference type="NCBI Taxonomy" id="1081102"/>
    <lineage>
        <taxon>Eukaryota</taxon>
        <taxon>Fungi</taxon>
        <taxon>Dikarya</taxon>
        <taxon>Ascomycota</taxon>
        <taxon>Pezizomycotina</taxon>
        <taxon>Sordariomycetes</taxon>
        <taxon>Hypocreomycetidae</taxon>
        <taxon>Hypocreales</taxon>
        <taxon>Cordycipitaceae</taxon>
        <taxon>Niveomyces</taxon>
    </lineage>
</organism>
<feature type="region of interest" description="Disordered" evidence="1">
    <location>
        <begin position="796"/>
        <end position="900"/>
    </location>
</feature>
<dbReference type="PANTHER" id="PTHR23242">
    <property type="entry name" value="TRANSCRIPTION FACTOR HOXA13"/>
    <property type="match status" value="1"/>
</dbReference>
<dbReference type="STRING" id="1081102.A0A167RWF6"/>
<feature type="compositionally biased region" description="Low complexity" evidence="1">
    <location>
        <begin position="428"/>
        <end position="466"/>
    </location>
</feature>
<dbReference type="Proteomes" id="UP000076874">
    <property type="component" value="Unassembled WGS sequence"/>
</dbReference>
<feature type="compositionally biased region" description="Basic and acidic residues" evidence="1">
    <location>
        <begin position="478"/>
        <end position="500"/>
    </location>
</feature>
<feature type="compositionally biased region" description="Polar residues" evidence="1">
    <location>
        <begin position="832"/>
        <end position="845"/>
    </location>
</feature>
<proteinExistence type="predicted"/>
<comment type="caution">
    <text evidence="2">The sequence shown here is derived from an EMBL/GenBank/DDBJ whole genome shotgun (WGS) entry which is preliminary data.</text>
</comment>
<feature type="compositionally biased region" description="Low complexity" evidence="1">
    <location>
        <begin position="877"/>
        <end position="893"/>
    </location>
</feature>
<feature type="region of interest" description="Disordered" evidence="1">
    <location>
        <begin position="413"/>
        <end position="500"/>
    </location>
</feature>
<name>A0A167RWF6_9HYPO</name>
<accession>A0A167RWF6</accession>
<feature type="region of interest" description="Disordered" evidence="1">
    <location>
        <begin position="116"/>
        <end position="165"/>
    </location>
</feature>
<reference evidence="2 3" key="1">
    <citation type="journal article" date="2016" name="Genome Biol. Evol.">
        <title>Divergent and convergent evolution of fungal pathogenicity.</title>
        <authorList>
            <person name="Shang Y."/>
            <person name="Xiao G."/>
            <person name="Zheng P."/>
            <person name="Cen K."/>
            <person name="Zhan S."/>
            <person name="Wang C."/>
        </authorList>
    </citation>
    <scope>NUCLEOTIDE SEQUENCE [LARGE SCALE GENOMIC DNA]</scope>
    <source>
        <strain evidence="2 3">RCEF 264</strain>
    </source>
</reference>
<evidence type="ECO:0008006" key="4">
    <source>
        <dbReference type="Google" id="ProtNLM"/>
    </source>
</evidence>
<keyword evidence="3" id="KW-1185">Reference proteome</keyword>
<feature type="compositionally biased region" description="Acidic residues" evidence="1">
    <location>
        <begin position="867"/>
        <end position="876"/>
    </location>
</feature>
<dbReference type="AlphaFoldDB" id="A0A167RWF6"/>
<evidence type="ECO:0000313" key="2">
    <source>
        <dbReference type="EMBL" id="OAA59008.1"/>
    </source>
</evidence>
<sequence length="990" mass="106034">MACMAKRHVPVELARGGYTAGVSTCRDKGGDRTLLPLRIRRRPVAAVPEDTIGRQDVVRRLEAAKLCLAHLSASTGHTPCPAPETRHAPPRRRIRNIPPSRFAQLQIIFTPRVRTALSNRPSDATDAPPTSTMAGANGYSKTARSSGSPQIKREDKPRGSIQTIPTRPKARPRRFIGRVVSTIARILTWYSIYVLLFRCPANLEACDESTPRICTPYFRAKQIVAPYATTCYDAYAAPYVQVVKPYYDTVDRAVLAPTRTYAVKYGAPQVARAQAVGRTQWDNNVQPQLAKARAAAAQQYDRILGPYVNQLAAAVGPYYEAARDSALQTHRDVILPTYAFVAPYATRGYEAVSAFTTHTVIPSAVWTWNKVAVFVDGIVWPRLRVLYVDTVEPQLEKIGQRLGRYSDFQAEPAASQKTIHSSAPSSFTKPAQPTTSSKTSSSASSSTTSSATTSAVTSSTSTAAAPTQPPPPGITEAAKLKRPEPIKQDKPQTEESEQRRIARETVAEDLKAWQEKYAKAADEGAAEVDKRVEEISKRMIRRNARTTGKSLLNELDKTVEANLVQLRQDLVAIVGAVRAGAATPAEGEDQIVAAVRRAGVEIKEQARAVRSWREAYSKELQDTVSRSAENHFKILGSIRDLALQKIGMKWAWMEGVTYKDWAKYHQLKSRFDEWENDFEQLIVTHPGLAEAENAGQAIEDEGMQIAQAAAKELARLKQVGGWKLAAGDDSDNFDSDATKAAADAAIAAKAAEAAGSAQVAGDELNDDIDVSEAIDEAEAETTSTETVVLSKIAEASTAPDDASVADDNATEATPSAPIVEASATDDVVSPDASATSEEATPSVSSVPADDAPDAVPTETASSAEASAETDADETTAEETASADASVETAADAVPIGTLAPEDVPIILGETTVIETPSAAAETELPEAAESEEAVHLPVDEVVSAGDVPLDVASSLDASSTVVKEAVGKETTPADSHLEEAAEVDAEVEEL</sequence>
<protein>
    <recommendedName>
        <fullName evidence="4">Transcription factor hoxa13</fullName>
    </recommendedName>
</protein>
<feature type="compositionally biased region" description="Polar residues" evidence="1">
    <location>
        <begin position="415"/>
        <end position="427"/>
    </location>
</feature>
<dbReference type="PANTHER" id="PTHR23242:SF9">
    <property type="entry name" value="TRANSCRIPTION FACTOR HOXA13"/>
    <property type="match status" value="1"/>
</dbReference>
<gene>
    <name evidence="2" type="ORF">SPI_06210</name>
</gene>
<feature type="compositionally biased region" description="Acidic residues" evidence="1">
    <location>
        <begin position="980"/>
        <end position="990"/>
    </location>
</feature>
<dbReference type="EMBL" id="AZHD01000011">
    <property type="protein sequence ID" value="OAA59008.1"/>
    <property type="molecule type" value="Genomic_DNA"/>
</dbReference>
<evidence type="ECO:0000313" key="3">
    <source>
        <dbReference type="Proteomes" id="UP000076874"/>
    </source>
</evidence>